<reference evidence="1 2" key="1">
    <citation type="submission" date="2020-06" db="EMBL/GenBank/DDBJ databases">
        <title>Description of novel acetic acid bacteria.</title>
        <authorList>
            <person name="Sombolestani A."/>
        </authorList>
    </citation>
    <scope>NUCLEOTIDE SEQUENCE [LARGE SCALE GENOMIC DNA]</scope>
    <source>
        <strain evidence="1 2">LMG 27010</strain>
    </source>
</reference>
<dbReference type="AlphaFoldDB" id="A0A850PL08"/>
<dbReference type="EMBL" id="JABXXR010000241">
    <property type="protein sequence ID" value="NVN42011.1"/>
    <property type="molecule type" value="Genomic_DNA"/>
</dbReference>
<organism evidence="1 2">
    <name type="scientific">Ameyamaea chiangmaiensis</name>
    <dbReference type="NCBI Taxonomy" id="442969"/>
    <lineage>
        <taxon>Bacteria</taxon>
        <taxon>Pseudomonadati</taxon>
        <taxon>Pseudomonadota</taxon>
        <taxon>Alphaproteobacteria</taxon>
        <taxon>Acetobacterales</taxon>
        <taxon>Acetobacteraceae</taxon>
        <taxon>Ameyamaea</taxon>
    </lineage>
</organism>
<evidence type="ECO:0000313" key="2">
    <source>
        <dbReference type="Proteomes" id="UP000585665"/>
    </source>
</evidence>
<gene>
    <name evidence="1" type="ORF">HUK82_15795</name>
</gene>
<sequence>MALLALCVADVGARAQTDEDDAPDTDHFRSAFAAGAPRHFIDAVLL</sequence>
<protein>
    <submittedName>
        <fullName evidence="1">Uncharacterized protein</fullName>
    </submittedName>
</protein>
<proteinExistence type="predicted"/>
<comment type="caution">
    <text evidence="1">The sequence shown here is derived from an EMBL/GenBank/DDBJ whole genome shotgun (WGS) entry which is preliminary data.</text>
</comment>
<evidence type="ECO:0000313" key="1">
    <source>
        <dbReference type="EMBL" id="NVN42011.1"/>
    </source>
</evidence>
<keyword evidence="2" id="KW-1185">Reference proteome</keyword>
<dbReference type="Proteomes" id="UP000585665">
    <property type="component" value="Unassembled WGS sequence"/>
</dbReference>
<accession>A0A850PL08</accession>
<name>A0A850PL08_9PROT</name>
<feature type="non-terminal residue" evidence="1">
    <location>
        <position position="46"/>
    </location>
</feature>